<organism evidence="1 2">
    <name type="scientific">Imbroritus primus</name>
    <dbReference type="NCBI Taxonomy" id="3058603"/>
    <lineage>
        <taxon>Bacteria</taxon>
        <taxon>Pseudomonadati</taxon>
        <taxon>Pseudomonadota</taxon>
        <taxon>Betaproteobacteria</taxon>
        <taxon>Burkholderiales</taxon>
        <taxon>Burkholderiaceae</taxon>
        <taxon>Imbroritus</taxon>
    </lineage>
</organism>
<name>A0ACD3SNA5_9BURK</name>
<proteinExistence type="predicted"/>
<dbReference type="EMBL" id="AKCV02000022">
    <property type="protein sequence ID" value="TMS57634.1"/>
    <property type="molecule type" value="Genomic_DNA"/>
</dbReference>
<reference evidence="1" key="1">
    <citation type="submission" date="2019-05" db="EMBL/GenBank/DDBJ databases">
        <title>Revised genome assembly of Burkholderiaceae (previously Ralstonia) sp. PBA.</title>
        <authorList>
            <person name="Gan H.M."/>
        </authorList>
    </citation>
    <scope>NUCLEOTIDE SEQUENCE</scope>
    <source>
        <strain evidence="1">PBA</strain>
    </source>
</reference>
<keyword evidence="2" id="KW-1185">Reference proteome</keyword>
<evidence type="ECO:0000313" key="1">
    <source>
        <dbReference type="EMBL" id="TMS57634.1"/>
    </source>
</evidence>
<comment type="caution">
    <text evidence="1">The sequence shown here is derived from an EMBL/GenBank/DDBJ whole genome shotgun (WGS) entry which is preliminary data.</text>
</comment>
<sequence length="372" mass="38582">MPLIAEPTTAQPPGQTGAASPVARPQSGAQSASPQSLPPSTAAPGSTVVSATARLHLGFLDPGASLGRRFGSLGLSIDGLSTTVELLPASEDRGVASNDAAHPECARVSRLLADLKRAANLRQASEIRLHTTLPAHAGFGSGTQLALAVGRAFANQYQLPWTTADIARILGRGGRSGVGIAAFDQGGLLVDGGPQSPGHVPPLLARFDFPEAWRIVLVQDVTRTGLHGDAEKTAIRALPPFPQELAAQMCHRILMQILPATAEADFAPFAEGVNLLQKTIGDYFASAPGGDMYASPAVGRLLHWAGQHALAATGQSSWGPTGFAILPSQSEAERLLQAARHAGLVDPALRVQIVRGRNRGAQISRPAAARTA</sequence>
<evidence type="ECO:0000313" key="2">
    <source>
        <dbReference type="Proteomes" id="UP000004277"/>
    </source>
</evidence>
<dbReference type="Proteomes" id="UP000004277">
    <property type="component" value="Unassembled WGS sequence"/>
</dbReference>
<protein>
    <submittedName>
        <fullName evidence="1">Beta-ribofuranosylaminobenzene 5'-phosphate synthase</fullName>
    </submittedName>
</protein>
<gene>
    <name evidence="1" type="ORF">MW7_012165</name>
</gene>
<accession>A0ACD3SNA5</accession>